<gene>
    <name evidence="2" type="ordered locus">RSPO_c02754</name>
</gene>
<dbReference type="InterPro" id="IPR036282">
    <property type="entry name" value="Glutathione-S-Trfase_C_sf"/>
</dbReference>
<dbReference type="SFLD" id="SFLDG01150">
    <property type="entry name" value="Main.1:_Beta-like"/>
    <property type="match status" value="1"/>
</dbReference>
<dbReference type="Gene3D" id="3.40.30.10">
    <property type="entry name" value="Glutaredoxin"/>
    <property type="match status" value="1"/>
</dbReference>
<keyword evidence="2" id="KW-0808">Transferase</keyword>
<dbReference type="PATRIC" id="fig|1031711.3.peg.2692"/>
<dbReference type="PROSITE" id="PS50404">
    <property type="entry name" value="GST_NTER"/>
    <property type="match status" value="1"/>
</dbReference>
<dbReference type="GO" id="GO:0016740">
    <property type="term" value="F:transferase activity"/>
    <property type="evidence" value="ECO:0007669"/>
    <property type="project" value="UniProtKB-KW"/>
</dbReference>
<dbReference type="PANTHER" id="PTHR44051:SF21">
    <property type="entry name" value="GLUTATHIONE S-TRANSFERASE FAMILY PROTEIN"/>
    <property type="match status" value="1"/>
</dbReference>
<evidence type="ECO:0000313" key="3">
    <source>
        <dbReference type="Proteomes" id="UP000007953"/>
    </source>
</evidence>
<dbReference type="HOGENOM" id="CLU_846974_0_0_4"/>
<proteinExistence type="predicted"/>
<dbReference type="SFLD" id="SFLDG00358">
    <property type="entry name" value="Main_(cytGST)"/>
    <property type="match status" value="1"/>
</dbReference>
<dbReference type="CDD" id="cd03046">
    <property type="entry name" value="GST_N_GTT1_like"/>
    <property type="match status" value="1"/>
</dbReference>
<dbReference type="SUPFAM" id="SSF47616">
    <property type="entry name" value="GST C-terminal domain-like"/>
    <property type="match status" value="1"/>
</dbReference>
<dbReference type="AlphaFoldDB" id="F6G513"/>
<dbReference type="KEGG" id="rsn:RSPO_c02754"/>
<sequence>MSTSTKWLDLARGMIAFQDHFMIPARRRNHPASGYVLVGRRPPRRRPEPAHSRCWCRSIRPRMPAEHGMTASFGVAVASMGVAPAHAVRHAGKGFLNDRFPGEVDWTASFPQDHRMPTDRHLILYHAPHSRSAGARMLLEELNADYTLHPLNFKTNEQRAPAYLEINPMGKVPALRHGDVLITEQAAVYMYAAELYAQAGLSPAVGDPLRGPYLRWMVFYGSCLEPALVDRSMQRPPAPASRSPYGDFDAVNHLINAQLARGPYLLGDRFTAADVLWGAALHWMVGFKLVPETPVIRAYVDRIQARPAIQRAQALDAALAAELSTAAT</sequence>
<dbReference type="InterPro" id="IPR036249">
    <property type="entry name" value="Thioredoxin-like_sf"/>
</dbReference>
<organism evidence="2 3">
    <name type="scientific">Ralstonia solanacearum (strain Po82)</name>
    <dbReference type="NCBI Taxonomy" id="1031711"/>
    <lineage>
        <taxon>Bacteria</taxon>
        <taxon>Pseudomonadati</taxon>
        <taxon>Pseudomonadota</taxon>
        <taxon>Betaproteobacteria</taxon>
        <taxon>Burkholderiales</taxon>
        <taxon>Burkholderiaceae</taxon>
        <taxon>Ralstonia</taxon>
        <taxon>Ralstonia solanacearum species complex</taxon>
    </lineage>
</organism>
<accession>F6G513</accession>
<feature type="domain" description="GST N-terminal" evidence="1">
    <location>
        <begin position="119"/>
        <end position="200"/>
    </location>
</feature>
<dbReference type="Pfam" id="PF13410">
    <property type="entry name" value="GST_C_2"/>
    <property type="match status" value="1"/>
</dbReference>
<reference evidence="2 3" key="1">
    <citation type="journal article" date="2011" name="J. Bacteriol.">
        <title>Complete genome sequence of the plant pathogen Ralstonia solanacearum strain Po82.</title>
        <authorList>
            <person name="Xu J."/>
            <person name="Zheng H.J."/>
            <person name="Liu L."/>
            <person name="Pan Z.C."/>
            <person name="Prior P."/>
            <person name="Tang B."/>
            <person name="Xu J.S."/>
            <person name="Zhang H."/>
            <person name="Tian Q."/>
            <person name="Zhang L.Q."/>
            <person name="Feng J."/>
        </authorList>
    </citation>
    <scope>NUCLEOTIDE SEQUENCE [LARGE SCALE GENOMIC DNA]</scope>
    <source>
        <strain evidence="2 3">Po82</strain>
    </source>
</reference>
<name>F6G513_RALS8</name>
<dbReference type="InterPro" id="IPR004045">
    <property type="entry name" value="Glutathione_S-Trfase_N"/>
</dbReference>
<evidence type="ECO:0000313" key="2">
    <source>
        <dbReference type="EMBL" id="AEG70046.1"/>
    </source>
</evidence>
<dbReference type="PANTHER" id="PTHR44051">
    <property type="entry name" value="GLUTATHIONE S-TRANSFERASE-RELATED"/>
    <property type="match status" value="1"/>
</dbReference>
<dbReference type="Proteomes" id="UP000007953">
    <property type="component" value="Chromosome"/>
</dbReference>
<dbReference type="EMBL" id="CP002819">
    <property type="protein sequence ID" value="AEG70046.1"/>
    <property type="molecule type" value="Genomic_DNA"/>
</dbReference>
<protein>
    <submittedName>
        <fullName evidence="2">Glutathione s-transferase protein</fullName>
    </submittedName>
</protein>
<dbReference type="SFLD" id="SFLDS00019">
    <property type="entry name" value="Glutathione_Transferase_(cytos"/>
    <property type="match status" value="1"/>
</dbReference>
<dbReference type="InterPro" id="IPR040079">
    <property type="entry name" value="Glutathione_S-Trfase"/>
</dbReference>
<dbReference type="eggNOG" id="COG0625">
    <property type="taxonomic scope" value="Bacteria"/>
</dbReference>
<dbReference type="CDD" id="cd03207">
    <property type="entry name" value="GST_C_8"/>
    <property type="match status" value="1"/>
</dbReference>
<dbReference type="SUPFAM" id="SSF52833">
    <property type="entry name" value="Thioredoxin-like"/>
    <property type="match status" value="1"/>
</dbReference>
<dbReference type="Gene3D" id="1.20.1050.10">
    <property type="match status" value="1"/>
</dbReference>
<dbReference type="Pfam" id="PF02798">
    <property type="entry name" value="GST_N"/>
    <property type="match status" value="1"/>
</dbReference>
<evidence type="ECO:0000259" key="1">
    <source>
        <dbReference type="PROSITE" id="PS50404"/>
    </source>
</evidence>